<sequence>MHILVRLLLMGLLKLQAKRYLRCSFYRQEMQIMFASLFMQNLMKMPLGSTN</sequence>
<proteinExistence type="predicted"/>
<accession>A0A096F8D7</accession>
<evidence type="ECO:0000313" key="1">
    <source>
        <dbReference type="EMBL" id="KGH26254.1"/>
    </source>
</evidence>
<evidence type="ECO:0000313" key="2">
    <source>
        <dbReference type="Proteomes" id="UP000029553"/>
    </source>
</evidence>
<name>A0A096F8D7_COMTE</name>
<dbReference type="Proteomes" id="UP000029553">
    <property type="component" value="Unassembled WGS sequence"/>
</dbReference>
<comment type="caution">
    <text evidence="1">The sequence shown here is derived from an EMBL/GenBank/DDBJ whole genome shotgun (WGS) entry which is preliminary data.</text>
</comment>
<dbReference type="EMBL" id="AWOR01000070">
    <property type="protein sequence ID" value="KGH26254.1"/>
    <property type="molecule type" value="Genomic_DNA"/>
</dbReference>
<protein>
    <submittedName>
        <fullName evidence="1">Uncharacterized protein</fullName>
    </submittedName>
</protein>
<gene>
    <name evidence="1" type="ORF">P353_22555</name>
</gene>
<reference evidence="1 2" key="1">
    <citation type="submission" date="2013-09" db="EMBL/GenBank/DDBJ databases">
        <title>High correlation between genotypes and phenotypes of environmental bacteria Comamonas testosteroni strains.</title>
        <authorList>
            <person name="Liu L."/>
            <person name="Zhu W."/>
            <person name="Xia X."/>
            <person name="Xu B."/>
            <person name="Luo M."/>
            <person name="Wang G."/>
        </authorList>
    </citation>
    <scope>NUCLEOTIDE SEQUENCE [LARGE SCALE GENOMIC DNA]</scope>
    <source>
        <strain evidence="1 2">JL40</strain>
    </source>
</reference>
<organism evidence="1 2">
    <name type="scientific">Comamonas testosteroni</name>
    <name type="common">Pseudomonas testosteroni</name>
    <dbReference type="NCBI Taxonomy" id="285"/>
    <lineage>
        <taxon>Bacteria</taxon>
        <taxon>Pseudomonadati</taxon>
        <taxon>Pseudomonadota</taxon>
        <taxon>Betaproteobacteria</taxon>
        <taxon>Burkholderiales</taxon>
        <taxon>Comamonadaceae</taxon>
        <taxon>Comamonas</taxon>
    </lineage>
</organism>
<dbReference type="AlphaFoldDB" id="A0A096F8D7"/>